<dbReference type="AlphaFoldDB" id="A0A1I0F600"/>
<dbReference type="Proteomes" id="UP000242642">
    <property type="component" value="Unassembled WGS sequence"/>
</dbReference>
<sequence length="157" mass="19257">MLNFRESESDRKNEYQVFNQLLDTKMNAFHKQIEMQIKAEVLWLKEKAEIIINDHRILEYQIRQCKSMSEWGVLEVKLRENKHSFSIDWFHNQFLKINGQWRKFSKPLRINRTTLSYSFKQAKKAKSWELEHAMFIEPKFTMIRKNMQKLIVLKRYV</sequence>
<reference evidence="2" key="1">
    <citation type="submission" date="2016-10" db="EMBL/GenBank/DDBJ databases">
        <authorList>
            <person name="Varghese N."/>
            <person name="Submissions S."/>
        </authorList>
    </citation>
    <scope>NUCLEOTIDE SEQUENCE [LARGE SCALE GENOMIC DNA]</scope>
    <source>
        <strain evidence="2">DSM 18579</strain>
    </source>
</reference>
<dbReference type="OrthoDB" id="6383862at2"/>
<dbReference type="InterPro" id="IPR045809">
    <property type="entry name" value="MobI"/>
</dbReference>
<gene>
    <name evidence="1" type="ORF">SAMN02583745_02649</name>
</gene>
<keyword evidence="2" id="KW-1185">Reference proteome</keyword>
<evidence type="ECO:0000313" key="1">
    <source>
        <dbReference type="EMBL" id="SET53278.1"/>
    </source>
</evidence>
<dbReference type="EMBL" id="FOHV01000036">
    <property type="protein sequence ID" value="SET53278.1"/>
    <property type="molecule type" value="Genomic_DNA"/>
</dbReference>
<protein>
    <submittedName>
        <fullName evidence="1">Uncharacterized protein</fullName>
    </submittedName>
</protein>
<dbReference type="RefSeq" id="WP_093322054.1">
    <property type="nucleotide sequence ID" value="NZ_FOHV01000036.1"/>
</dbReference>
<evidence type="ECO:0000313" key="2">
    <source>
        <dbReference type="Proteomes" id="UP000242642"/>
    </source>
</evidence>
<proteinExistence type="predicted"/>
<dbReference type="Pfam" id="PF19456">
    <property type="entry name" value="MobI"/>
    <property type="match status" value="1"/>
</dbReference>
<name>A0A1I0F600_9GAMM</name>
<accession>A0A1I0F600</accession>
<organism evidence="1 2">
    <name type="scientific">Thorsellia anophelis DSM 18579</name>
    <dbReference type="NCBI Taxonomy" id="1123402"/>
    <lineage>
        <taxon>Bacteria</taxon>
        <taxon>Pseudomonadati</taxon>
        <taxon>Pseudomonadota</taxon>
        <taxon>Gammaproteobacteria</taxon>
        <taxon>Enterobacterales</taxon>
        <taxon>Thorselliaceae</taxon>
        <taxon>Thorsellia</taxon>
    </lineage>
</organism>